<keyword evidence="5" id="KW-1185">Reference proteome</keyword>
<sequence length="333" mass="38346">MDPLRPETFNHRTEVLSTSRRYHFVDQVPERYNPGTTPTLLCIHGFPDLWYGWRYQIGPWVRKGYRVIVPDMLGYGGTDKPSEVGEYSTKKLCEDLAGLLDLVGVERAVVIGHDWGSYVASRFALWYPDRLMALVLLSIPYTPPAPMYFPIEEVAKRLPNMGYQVYFADERSTKEVEDNLSTFLSVLFSQPKTGKDFTGLGQLRKLLLDKEDVSSFVGHLNEMEHKYYLDQLANMLGPLSYYRTSKIRYEEEKAGNLSTNLPLDLPVLFLWGTKDPASMPAHVERSRKFIPRLQDFALEGKGHWLMVEAKDVVTEQVLDWLDRLELLRFAAKL</sequence>
<dbReference type="InParanoid" id="A0A067QLR4"/>
<dbReference type="PANTHER" id="PTHR43329">
    <property type="entry name" value="EPOXIDE HYDROLASE"/>
    <property type="match status" value="1"/>
</dbReference>
<dbReference type="Gene3D" id="3.40.50.1820">
    <property type="entry name" value="alpha/beta hydrolase"/>
    <property type="match status" value="1"/>
</dbReference>
<accession>A0A067QLR4</accession>
<evidence type="ECO:0000256" key="2">
    <source>
        <dbReference type="ARBA" id="ARBA00038334"/>
    </source>
</evidence>
<dbReference type="Proteomes" id="UP000027265">
    <property type="component" value="Unassembled WGS sequence"/>
</dbReference>
<evidence type="ECO:0000313" key="5">
    <source>
        <dbReference type="Proteomes" id="UP000027265"/>
    </source>
</evidence>
<dbReference type="SUPFAM" id="SSF53474">
    <property type="entry name" value="alpha/beta-Hydrolases"/>
    <property type="match status" value="1"/>
</dbReference>
<dbReference type="InterPro" id="IPR000073">
    <property type="entry name" value="AB_hydrolase_1"/>
</dbReference>
<dbReference type="HOGENOM" id="CLU_020336_7_0_1"/>
<organism evidence="4 5">
    <name type="scientific">Jaapia argillacea MUCL 33604</name>
    <dbReference type="NCBI Taxonomy" id="933084"/>
    <lineage>
        <taxon>Eukaryota</taxon>
        <taxon>Fungi</taxon>
        <taxon>Dikarya</taxon>
        <taxon>Basidiomycota</taxon>
        <taxon>Agaricomycotina</taxon>
        <taxon>Agaricomycetes</taxon>
        <taxon>Agaricomycetidae</taxon>
        <taxon>Jaapiales</taxon>
        <taxon>Jaapiaceae</taxon>
        <taxon>Jaapia</taxon>
    </lineage>
</organism>
<comment type="similarity">
    <text evidence="2">Belongs to the AB hydrolase superfamily. Epoxide hydrolase family.</text>
</comment>
<protein>
    <recommendedName>
        <fullName evidence="3">AB hydrolase-1 domain-containing protein</fullName>
    </recommendedName>
</protein>
<feature type="domain" description="AB hydrolase-1" evidence="3">
    <location>
        <begin position="38"/>
        <end position="308"/>
    </location>
</feature>
<dbReference type="InterPro" id="IPR029058">
    <property type="entry name" value="AB_hydrolase_fold"/>
</dbReference>
<dbReference type="PRINTS" id="PR00412">
    <property type="entry name" value="EPOXHYDRLASE"/>
</dbReference>
<keyword evidence="1" id="KW-0378">Hydrolase</keyword>
<dbReference type="GO" id="GO:0016787">
    <property type="term" value="F:hydrolase activity"/>
    <property type="evidence" value="ECO:0007669"/>
    <property type="project" value="UniProtKB-KW"/>
</dbReference>
<evidence type="ECO:0000256" key="1">
    <source>
        <dbReference type="ARBA" id="ARBA00022801"/>
    </source>
</evidence>
<dbReference type="OrthoDB" id="284184at2759"/>
<dbReference type="AlphaFoldDB" id="A0A067QLR4"/>
<dbReference type="STRING" id="933084.A0A067QLR4"/>
<evidence type="ECO:0000259" key="3">
    <source>
        <dbReference type="Pfam" id="PF00561"/>
    </source>
</evidence>
<dbReference type="InterPro" id="IPR000639">
    <property type="entry name" value="Epox_hydrolase-like"/>
</dbReference>
<evidence type="ECO:0000313" key="4">
    <source>
        <dbReference type="EMBL" id="KDQ64432.1"/>
    </source>
</evidence>
<dbReference type="Pfam" id="PF00561">
    <property type="entry name" value="Abhydrolase_1"/>
    <property type="match status" value="1"/>
</dbReference>
<dbReference type="PRINTS" id="PR00111">
    <property type="entry name" value="ABHYDROLASE"/>
</dbReference>
<reference evidence="5" key="1">
    <citation type="journal article" date="2014" name="Proc. Natl. Acad. Sci. U.S.A.">
        <title>Extensive sampling of basidiomycete genomes demonstrates inadequacy of the white-rot/brown-rot paradigm for wood decay fungi.</title>
        <authorList>
            <person name="Riley R."/>
            <person name="Salamov A.A."/>
            <person name="Brown D.W."/>
            <person name="Nagy L.G."/>
            <person name="Floudas D."/>
            <person name="Held B.W."/>
            <person name="Levasseur A."/>
            <person name="Lombard V."/>
            <person name="Morin E."/>
            <person name="Otillar R."/>
            <person name="Lindquist E.A."/>
            <person name="Sun H."/>
            <person name="LaButti K.M."/>
            <person name="Schmutz J."/>
            <person name="Jabbour D."/>
            <person name="Luo H."/>
            <person name="Baker S.E."/>
            <person name="Pisabarro A.G."/>
            <person name="Walton J.D."/>
            <person name="Blanchette R.A."/>
            <person name="Henrissat B."/>
            <person name="Martin F."/>
            <person name="Cullen D."/>
            <person name="Hibbett D.S."/>
            <person name="Grigoriev I.V."/>
        </authorList>
    </citation>
    <scope>NUCLEOTIDE SEQUENCE [LARGE SCALE GENOMIC DNA]</scope>
    <source>
        <strain evidence="5">MUCL 33604</strain>
    </source>
</reference>
<gene>
    <name evidence="4" type="ORF">JAAARDRAFT_52384</name>
</gene>
<dbReference type="EMBL" id="KL197709">
    <property type="protein sequence ID" value="KDQ64432.1"/>
    <property type="molecule type" value="Genomic_DNA"/>
</dbReference>
<name>A0A067QLR4_9AGAM</name>
<proteinExistence type="inferred from homology"/>